<feature type="region of interest" description="Disordered" evidence="6">
    <location>
        <begin position="1"/>
        <end position="24"/>
    </location>
</feature>
<dbReference type="NCBIfam" id="NF038013">
    <property type="entry name" value="AceTr_1"/>
    <property type="match status" value="1"/>
</dbReference>
<comment type="subcellular location">
    <subcellularLocation>
        <location evidence="1">Membrane</location>
        <topology evidence="1">Multi-pass membrane protein</topology>
    </subcellularLocation>
</comment>
<evidence type="ECO:0000256" key="5">
    <source>
        <dbReference type="ARBA" id="ARBA00023136"/>
    </source>
</evidence>
<comment type="caution">
    <text evidence="8">The sequence shown here is derived from an EMBL/GenBank/DDBJ whole genome shotgun (WGS) entry which is preliminary data.</text>
</comment>
<dbReference type="RefSeq" id="XP_049262481.1">
    <property type="nucleotide sequence ID" value="XM_049408198.1"/>
</dbReference>
<proteinExistence type="inferred from homology"/>
<evidence type="ECO:0000256" key="4">
    <source>
        <dbReference type="ARBA" id="ARBA00022989"/>
    </source>
</evidence>
<dbReference type="GO" id="GO:0015123">
    <property type="term" value="F:acetate transmembrane transporter activity"/>
    <property type="evidence" value="ECO:0007669"/>
    <property type="project" value="TreeGrafter"/>
</dbReference>
<feature type="transmembrane region" description="Helical" evidence="7">
    <location>
        <begin position="141"/>
        <end position="158"/>
    </location>
</feature>
<dbReference type="AlphaFoldDB" id="A0A8J5QHL2"/>
<reference evidence="8 9" key="1">
    <citation type="journal article" date="2021" name="DNA Res.">
        <title>Genome analysis of Candida subhashii reveals its hybrid nature and dual mitochondrial genome conformations.</title>
        <authorList>
            <person name="Mixao V."/>
            <person name="Hegedusova E."/>
            <person name="Saus E."/>
            <person name="Pryszcz L.P."/>
            <person name="Cillingova A."/>
            <person name="Nosek J."/>
            <person name="Gabaldon T."/>
        </authorList>
    </citation>
    <scope>NUCLEOTIDE SEQUENCE [LARGE SCALE GENOMIC DNA]</scope>
    <source>
        <strain evidence="8 9">CBS 10753</strain>
    </source>
</reference>
<accession>A0A8J5QHL2</accession>
<dbReference type="GO" id="GO:0005886">
    <property type="term" value="C:plasma membrane"/>
    <property type="evidence" value="ECO:0007669"/>
    <property type="project" value="TreeGrafter"/>
</dbReference>
<evidence type="ECO:0000256" key="1">
    <source>
        <dbReference type="ARBA" id="ARBA00004141"/>
    </source>
</evidence>
<keyword evidence="4 7" id="KW-1133">Transmembrane helix</keyword>
<evidence type="ECO:0000256" key="7">
    <source>
        <dbReference type="SAM" id="Phobius"/>
    </source>
</evidence>
<feature type="transmembrane region" description="Helical" evidence="7">
    <location>
        <begin position="170"/>
        <end position="189"/>
    </location>
</feature>
<dbReference type="InterPro" id="IPR000791">
    <property type="entry name" value="Gpr1/Fun34/SatP-like"/>
</dbReference>
<protein>
    <recommendedName>
        <fullName evidence="10">Ammonia transport outward protein 2</fullName>
    </recommendedName>
</protein>
<comment type="similarity">
    <text evidence="2">Belongs to the acetate uptake transporter (AceTr) (TC 2.A.96) family.</text>
</comment>
<dbReference type="InterPro" id="IPR051633">
    <property type="entry name" value="AceTr"/>
</dbReference>
<sequence length="266" mass="28580">MSDSNSIQSLSSKDTQVSSENTPVSKVRTVGAGNEFVIIGNHKYYRHELMGAMAGYLYPGVHPAPVHKFGNSAAVGLVAFATSTLIMSLYGVHAKGIVVPNMAVATAFFFGGICQILSGTWDLVTGNTFGATAMTSFGCFWLSYGAMMTPSFGILAAYMEQDPTQLENAIGFYLISWAILAFMLLLLTFKSSVPFILLFFNIMMTFLLQGAGAMAGSAKTTLAGNYFGMFTATSGFYMAYLGMATPQNSYFQLPHIPVSDAYYAGH</sequence>
<keyword evidence="5 7" id="KW-0472">Membrane</keyword>
<evidence type="ECO:0000256" key="2">
    <source>
        <dbReference type="ARBA" id="ARBA00005587"/>
    </source>
</evidence>
<feature type="transmembrane region" description="Helical" evidence="7">
    <location>
        <begin position="102"/>
        <end position="121"/>
    </location>
</feature>
<evidence type="ECO:0008006" key="10">
    <source>
        <dbReference type="Google" id="ProtNLM"/>
    </source>
</evidence>
<evidence type="ECO:0000256" key="3">
    <source>
        <dbReference type="ARBA" id="ARBA00022692"/>
    </source>
</evidence>
<name>A0A8J5QHL2_9ASCO</name>
<dbReference type="PANTHER" id="PTHR31123">
    <property type="entry name" value="ACCUMULATION OF DYADS PROTEIN 2-RELATED"/>
    <property type="match status" value="1"/>
</dbReference>
<evidence type="ECO:0000256" key="6">
    <source>
        <dbReference type="SAM" id="MobiDB-lite"/>
    </source>
</evidence>
<dbReference type="Pfam" id="PF01184">
    <property type="entry name" value="Gpr1_Fun34_YaaH"/>
    <property type="match status" value="1"/>
</dbReference>
<organism evidence="8 9">
    <name type="scientific">[Candida] subhashii</name>
    <dbReference type="NCBI Taxonomy" id="561895"/>
    <lineage>
        <taxon>Eukaryota</taxon>
        <taxon>Fungi</taxon>
        <taxon>Dikarya</taxon>
        <taxon>Ascomycota</taxon>
        <taxon>Saccharomycotina</taxon>
        <taxon>Pichiomycetes</taxon>
        <taxon>Debaryomycetaceae</taxon>
        <taxon>Spathaspora</taxon>
    </lineage>
</organism>
<dbReference type="Proteomes" id="UP000694255">
    <property type="component" value="Unassembled WGS sequence"/>
</dbReference>
<dbReference type="GeneID" id="73471058"/>
<dbReference type="OrthoDB" id="3648309at2759"/>
<keyword evidence="3 7" id="KW-0812">Transmembrane</keyword>
<evidence type="ECO:0000313" key="8">
    <source>
        <dbReference type="EMBL" id="KAG7662248.1"/>
    </source>
</evidence>
<evidence type="ECO:0000313" key="9">
    <source>
        <dbReference type="Proteomes" id="UP000694255"/>
    </source>
</evidence>
<dbReference type="PANTHER" id="PTHR31123:SF1">
    <property type="entry name" value="ACCUMULATION OF DYADS PROTEIN 2-RELATED"/>
    <property type="match status" value="1"/>
</dbReference>
<keyword evidence="9" id="KW-1185">Reference proteome</keyword>
<feature type="transmembrane region" description="Helical" evidence="7">
    <location>
        <begin position="69"/>
        <end position="90"/>
    </location>
</feature>
<feature type="transmembrane region" description="Helical" evidence="7">
    <location>
        <begin position="226"/>
        <end position="243"/>
    </location>
</feature>
<dbReference type="EMBL" id="JAGSYN010000182">
    <property type="protein sequence ID" value="KAG7662248.1"/>
    <property type="molecule type" value="Genomic_DNA"/>
</dbReference>
<feature type="transmembrane region" description="Helical" evidence="7">
    <location>
        <begin position="195"/>
        <end position="214"/>
    </location>
</feature>
<gene>
    <name evidence="8" type="ORF">J8A68_004258</name>
</gene>